<gene>
    <name evidence="2" type="ORF">CVT24_002435</name>
</gene>
<evidence type="ECO:0000313" key="3">
    <source>
        <dbReference type="Proteomes" id="UP000284842"/>
    </source>
</evidence>
<name>A0A409X058_9AGAR</name>
<feature type="domain" description="G" evidence="1">
    <location>
        <begin position="73"/>
        <end position="183"/>
    </location>
</feature>
<dbReference type="EMBL" id="NHTK01004941">
    <property type="protein sequence ID" value="PPQ84089.1"/>
    <property type="molecule type" value="Genomic_DNA"/>
</dbReference>
<protein>
    <recommendedName>
        <fullName evidence="1">G domain-containing protein</fullName>
    </recommendedName>
</protein>
<evidence type="ECO:0000313" key="2">
    <source>
        <dbReference type="EMBL" id="PPQ84089.1"/>
    </source>
</evidence>
<accession>A0A409X058</accession>
<dbReference type="GO" id="GO:0005525">
    <property type="term" value="F:GTP binding"/>
    <property type="evidence" value="ECO:0007669"/>
    <property type="project" value="InterPro"/>
</dbReference>
<dbReference type="Gene3D" id="3.40.50.300">
    <property type="entry name" value="P-loop containing nucleotide triphosphate hydrolases"/>
    <property type="match status" value="1"/>
</dbReference>
<dbReference type="InterPro" id="IPR006073">
    <property type="entry name" value="GTP-bd"/>
</dbReference>
<dbReference type="InterPro" id="IPR027417">
    <property type="entry name" value="P-loop_NTPase"/>
</dbReference>
<dbReference type="Pfam" id="PF01926">
    <property type="entry name" value="MMR_HSR1"/>
    <property type="match status" value="1"/>
</dbReference>
<evidence type="ECO:0000259" key="1">
    <source>
        <dbReference type="Pfam" id="PF01926"/>
    </source>
</evidence>
<dbReference type="Proteomes" id="UP000284842">
    <property type="component" value="Unassembled WGS sequence"/>
</dbReference>
<keyword evidence="3" id="KW-1185">Reference proteome</keyword>
<reference evidence="2 3" key="1">
    <citation type="journal article" date="2018" name="Evol. Lett.">
        <title>Horizontal gene cluster transfer increased hallucinogenic mushroom diversity.</title>
        <authorList>
            <person name="Reynolds H.T."/>
            <person name="Vijayakumar V."/>
            <person name="Gluck-Thaler E."/>
            <person name="Korotkin H.B."/>
            <person name="Matheny P.B."/>
            <person name="Slot J.C."/>
        </authorList>
    </citation>
    <scope>NUCLEOTIDE SEQUENCE [LARGE SCALE GENOMIC DNA]</scope>
    <source>
        <strain evidence="2 3">2629</strain>
    </source>
</reference>
<dbReference type="AlphaFoldDB" id="A0A409X058"/>
<dbReference type="OrthoDB" id="25620at2759"/>
<sequence length="396" mass="44881">MSDSDSDHNYGSELLYPTLFRGGPRSQGYDTDILPPPGGLPMRANTELTMPQRGQRTSIKRVDGKIEPTSARFLLMGPTGSGKSSFIEAFAGPSQHLQISKNQLESYTQTVTAYQVLGLMYHKWPVYVIDAPGFCDSAISEVEIMEMVAQWMKQNKIYHVDYILYMIPISDTRLSGTRRKTIDMLTTFVKEDKKYSSLLFVTSMWDVLHGPKAKARAAKNYSQLMDDIFASSTAMHVIQEPIERGSSIHKFHNTLESALFILDQPFKTVSSIFTHKSPNSSTVLYEALLTRITGLVEQYDIIKQDLELPETQENGTLVEILQEQRIKVVRILDKFGRQLNEFDVTPEGYEVTTQRMKELMEVIMRKSAKELKENLDKAKASDDSPRGLLGTVKRFI</sequence>
<organism evidence="2 3">
    <name type="scientific">Panaeolus cyanescens</name>
    <dbReference type="NCBI Taxonomy" id="181874"/>
    <lineage>
        <taxon>Eukaryota</taxon>
        <taxon>Fungi</taxon>
        <taxon>Dikarya</taxon>
        <taxon>Basidiomycota</taxon>
        <taxon>Agaricomycotina</taxon>
        <taxon>Agaricomycetes</taxon>
        <taxon>Agaricomycetidae</taxon>
        <taxon>Agaricales</taxon>
        <taxon>Agaricineae</taxon>
        <taxon>Galeropsidaceae</taxon>
        <taxon>Panaeolus</taxon>
    </lineage>
</organism>
<comment type="caution">
    <text evidence="2">The sequence shown here is derived from an EMBL/GenBank/DDBJ whole genome shotgun (WGS) entry which is preliminary data.</text>
</comment>
<dbReference type="SUPFAM" id="SSF52540">
    <property type="entry name" value="P-loop containing nucleoside triphosphate hydrolases"/>
    <property type="match status" value="2"/>
</dbReference>
<feature type="non-terminal residue" evidence="2">
    <location>
        <position position="396"/>
    </location>
</feature>
<dbReference type="InParanoid" id="A0A409X058"/>
<dbReference type="CDD" id="cd00882">
    <property type="entry name" value="Ras_like_GTPase"/>
    <property type="match status" value="1"/>
</dbReference>
<proteinExistence type="predicted"/>